<keyword evidence="3" id="KW-1185">Reference proteome</keyword>
<dbReference type="Proteomes" id="UP000717328">
    <property type="component" value="Unassembled WGS sequence"/>
</dbReference>
<protein>
    <submittedName>
        <fullName evidence="2">Uncharacterized protein</fullName>
    </submittedName>
</protein>
<feature type="region of interest" description="Disordered" evidence="1">
    <location>
        <begin position="1"/>
        <end position="43"/>
    </location>
</feature>
<dbReference type="EMBL" id="JABCKI010000160">
    <property type="protein sequence ID" value="KAG5652113.1"/>
    <property type="molecule type" value="Genomic_DNA"/>
</dbReference>
<evidence type="ECO:0000313" key="2">
    <source>
        <dbReference type="EMBL" id="KAG5652113.1"/>
    </source>
</evidence>
<organism evidence="2 3">
    <name type="scientific">Sphagnurus paluster</name>
    <dbReference type="NCBI Taxonomy" id="117069"/>
    <lineage>
        <taxon>Eukaryota</taxon>
        <taxon>Fungi</taxon>
        <taxon>Dikarya</taxon>
        <taxon>Basidiomycota</taxon>
        <taxon>Agaricomycotina</taxon>
        <taxon>Agaricomycetes</taxon>
        <taxon>Agaricomycetidae</taxon>
        <taxon>Agaricales</taxon>
        <taxon>Tricholomatineae</taxon>
        <taxon>Lyophyllaceae</taxon>
        <taxon>Sphagnurus</taxon>
    </lineage>
</organism>
<evidence type="ECO:0000313" key="3">
    <source>
        <dbReference type="Proteomes" id="UP000717328"/>
    </source>
</evidence>
<dbReference type="OrthoDB" id="3111157at2759"/>
<proteinExistence type="predicted"/>
<dbReference type="AlphaFoldDB" id="A0A9P7GP69"/>
<accession>A0A9P7GP69</accession>
<evidence type="ECO:0000256" key="1">
    <source>
        <dbReference type="SAM" id="MobiDB-lite"/>
    </source>
</evidence>
<reference evidence="2" key="1">
    <citation type="submission" date="2021-02" db="EMBL/GenBank/DDBJ databases">
        <authorList>
            <person name="Nieuwenhuis M."/>
            <person name="Van De Peppel L.J.J."/>
        </authorList>
    </citation>
    <scope>NUCLEOTIDE SEQUENCE</scope>
    <source>
        <strain evidence="2">D49</strain>
    </source>
</reference>
<sequence>MPRYALAPSDRTLRPRKQVPITPSTSARGKRRGKTRSADRQRSEQALLLRRLQKPLDRFNFQPPISHPTWDEWKEEKEKSGVSFLEGQEFEVEGMTWMMVEVHREQVSLGWVMIPASYYPLWRRLMWGATWFEMVWELWEEETRKVNAKSTRSQLDEWVLVARRLAAMRAVWYARFRRVILQELLNIKSDQWSDEEPEGNPILSLFIEFGIRDYRSWLFDAFEDIYDAERDYLELDPTAPENLEHFDEGPLAPFINNPPEDNHWLTGTVPLPWNMTRATFRADLLKYAPLSPIENLDMAEEGLDHMGEAAILWELEEPELQFISYSFLQ</sequence>
<reference evidence="2" key="2">
    <citation type="submission" date="2021-10" db="EMBL/GenBank/DDBJ databases">
        <title>Phylogenomics reveals ancestral predisposition of the termite-cultivated fungus Termitomyces towards a domesticated lifestyle.</title>
        <authorList>
            <person name="Auxier B."/>
            <person name="Grum-Grzhimaylo A."/>
            <person name="Cardenas M.E."/>
            <person name="Lodge J.D."/>
            <person name="Laessoe T."/>
            <person name="Pedersen O."/>
            <person name="Smith M.E."/>
            <person name="Kuyper T.W."/>
            <person name="Franco-Molano E.A."/>
            <person name="Baroni T.J."/>
            <person name="Aanen D.K."/>
        </authorList>
    </citation>
    <scope>NUCLEOTIDE SEQUENCE</scope>
    <source>
        <strain evidence="2">D49</strain>
    </source>
</reference>
<name>A0A9P7GP69_9AGAR</name>
<comment type="caution">
    <text evidence="2">The sequence shown here is derived from an EMBL/GenBank/DDBJ whole genome shotgun (WGS) entry which is preliminary data.</text>
</comment>
<gene>
    <name evidence="2" type="ORF">H0H81_006250</name>
</gene>